<evidence type="ECO:0000313" key="2">
    <source>
        <dbReference type="EMBL" id="MFC7200814.1"/>
    </source>
</evidence>
<name>A0ABD5Z6F0_9EURY</name>
<organism evidence="2 3">
    <name type="scientific">Halospeciosus flavus</name>
    <dbReference type="NCBI Taxonomy" id="3032283"/>
    <lineage>
        <taxon>Archaea</taxon>
        <taxon>Methanobacteriati</taxon>
        <taxon>Methanobacteriota</taxon>
        <taxon>Stenosarchaea group</taxon>
        <taxon>Halobacteria</taxon>
        <taxon>Halobacteriales</taxon>
        <taxon>Halobacteriaceae</taxon>
        <taxon>Halospeciosus</taxon>
    </lineage>
</organism>
<keyword evidence="1" id="KW-0812">Transmembrane</keyword>
<accession>A0ABD5Z6F0</accession>
<protein>
    <submittedName>
        <fullName evidence="2">Uncharacterized protein</fullName>
    </submittedName>
</protein>
<keyword evidence="1" id="KW-1133">Transmembrane helix</keyword>
<dbReference type="EMBL" id="JBHTAR010000011">
    <property type="protein sequence ID" value="MFC7200814.1"/>
    <property type="molecule type" value="Genomic_DNA"/>
</dbReference>
<evidence type="ECO:0000313" key="3">
    <source>
        <dbReference type="Proteomes" id="UP001596447"/>
    </source>
</evidence>
<reference evidence="2 3" key="1">
    <citation type="journal article" date="2019" name="Int. J. Syst. Evol. Microbiol.">
        <title>The Global Catalogue of Microorganisms (GCM) 10K type strain sequencing project: providing services to taxonomists for standard genome sequencing and annotation.</title>
        <authorList>
            <consortium name="The Broad Institute Genomics Platform"/>
            <consortium name="The Broad Institute Genome Sequencing Center for Infectious Disease"/>
            <person name="Wu L."/>
            <person name="Ma J."/>
        </authorList>
    </citation>
    <scope>NUCLEOTIDE SEQUENCE [LARGE SCALE GENOMIC DNA]</scope>
    <source>
        <strain evidence="2 3">XZGYJ-43</strain>
    </source>
</reference>
<feature type="transmembrane region" description="Helical" evidence="1">
    <location>
        <begin position="12"/>
        <end position="32"/>
    </location>
</feature>
<dbReference type="Proteomes" id="UP001596447">
    <property type="component" value="Unassembled WGS sequence"/>
</dbReference>
<dbReference type="AlphaFoldDB" id="A0ABD5Z6F0"/>
<dbReference type="RefSeq" id="WP_279527580.1">
    <property type="nucleotide sequence ID" value="NZ_CP122312.1"/>
</dbReference>
<sequence length="47" mass="4862">MGVVRSLGKLLTYSLALVGLVAVGFVVLAYGWDGTPPTIGLEGPDEE</sequence>
<keyword evidence="1" id="KW-0472">Membrane</keyword>
<comment type="caution">
    <text evidence="2">The sequence shown here is derived from an EMBL/GenBank/DDBJ whole genome shotgun (WGS) entry which is preliminary data.</text>
</comment>
<keyword evidence="3" id="KW-1185">Reference proteome</keyword>
<proteinExistence type="predicted"/>
<gene>
    <name evidence="2" type="ORF">ACFQJ9_15605</name>
</gene>
<evidence type="ECO:0000256" key="1">
    <source>
        <dbReference type="SAM" id="Phobius"/>
    </source>
</evidence>